<dbReference type="AlphaFoldDB" id="A0AAW9S7G0"/>
<reference evidence="1 2" key="1">
    <citation type="submission" date="2024-04" db="EMBL/GenBank/DDBJ databases">
        <title>Novel genus in family Flammeovirgaceae.</title>
        <authorList>
            <person name="Nguyen T.H."/>
            <person name="Vuong T.Q."/>
            <person name="Le H."/>
            <person name="Kim S.-G."/>
        </authorList>
    </citation>
    <scope>NUCLEOTIDE SEQUENCE [LARGE SCALE GENOMIC DNA]</scope>
    <source>
        <strain evidence="1 2">JCM 23209</strain>
    </source>
</reference>
<dbReference type="Proteomes" id="UP001403385">
    <property type="component" value="Unassembled WGS sequence"/>
</dbReference>
<evidence type="ECO:0008006" key="3">
    <source>
        <dbReference type="Google" id="ProtNLM"/>
    </source>
</evidence>
<dbReference type="RefSeq" id="WP_346820048.1">
    <property type="nucleotide sequence ID" value="NZ_JBDKWZ010000002.1"/>
</dbReference>
<evidence type="ECO:0000313" key="2">
    <source>
        <dbReference type="Proteomes" id="UP001403385"/>
    </source>
</evidence>
<evidence type="ECO:0000313" key="1">
    <source>
        <dbReference type="EMBL" id="MEN7547263.1"/>
    </source>
</evidence>
<dbReference type="Gene3D" id="2.180.10.10">
    <property type="entry name" value="RHS repeat-associated core"/>
    <property type="match status" value="1"/>
</dbReference>
<gene>
    <name evidence="1" type="ORF">AAG747_05050</name>
</gene>
<sequence length="311" mass="36567">MKVQILILFLAISEITFGQIGNEKDLIVKNNVKSSLERHCFLNTNGSCTTIYEKFDKNGNSIEWNMGRLGIIYRNVFDENDNKIMMLWVGKSDTTQIDTIQYKYDKHNELIQQGITEFENTYDKTGHLIKIVTQSKNIERNIVKTTITRTWTIFGKIDTETNSTEILEVAKKTKCDKFSKARVDYQYDRNQNLTMATYFQADTISKTISYKYDSTNRLIEKIEDDPERADRVNKMGFGNRDEIKLFKTTIQYNPKGQIDELYTYFSDPCMGLDNHFLYKHYYKSNGLLDYADVYENGKLVFTIKYAYEYYK</sequence>
<dbReference type="EMBL" id="JBDKWZ010000002">
    <property type="protein sequence ID" value="MEN7547263.1"/>
    <property type="molecule type" value="Genomic_DNA"/>
</dbReference>
<name>A0AAW9S7G0_9BACT</name>
<protein>
    <recommendedName>
        <fullName evidence="3">YD repeat-containing protein</fullName>
    </recommendedName>
</protein>
<comment type="caution">
    <text evidence="1">The sequence shown here is derived from an EMBL/GenBank/DDBJ whole genome shotgun (WGS) entry which is preliminary data.</text>
</comment>
<organism evidence="1 2">
    <name type="scientific">Rapidithrix thailandica</name>
    <dbReference type="NCBI Taxonomy" id="413964"/>
    <lineage>
        <taxon>Bacteria</taxon>
        <taxon>Pseudomonadati</taxon>
        <taxon>Bacteroidota</taxon>
        <taxon>Cytophagia</taxon>
        <taxon>Cytophagales</taxon>
        <taxon>Flammeovirgaceae</taxon>
        <taxon>Rapidithrix</taxon>
    </lineage>
</organism>
<accession>A0AAW9S7G0</accession>
<keyword evidence="2" id="KW-1185">Reference proteome</keyword>
<proteinExistence type="predicted"/>